<dbReference type="CDD" id="cd06413">
    <property type="entry name" value="GH25_muramidase_1"/>
    <property type="match status" value="1"/>
</dbReference>
<dbReference type="InterPro" id="IPR018077">
    <property type="entry name" value="Glyco_hydro_fam25_subgr"/>
</dbReference>
<comment type="catalytic activity">
    <reaction evidence="4">
        <text>Hydrolysis of (1-&gt;4)-beta-linkages between N-acetylmuramic acid and N-acetyl-D-glucosamine residues in a peptidoglycan and between N-acetyl-D-glucosamine residues in chitodextrins.</text>
        <dbReference type="EC" id="3.2.1.17"/>
    </reaction>
</comment>
<dbReference type="PANTHER" id="PTHR34135:SF2">
    <property type="entry name" value="LYSOZYME"/>
    <property type="match status" value="1"/>
</dbReference>
<dbReference type="SUPFAM" id="SSF51445">
    <property type="entry name" value="(Trans)glycosidases"/>
    <property type="match status" value="1"/>
</dbReference>
<dbReference type="InterPro" id="IPR002053">
    <property type="entry name" value="Glyco_hydro_25"/>
</dbReference>
<dbReference type="PANTHER" id="PTHR34135">
    <property type="entry name" value="LYSOZYME"/>
    <property type="match status" value="1"/>
</dbReference>
<dbReference type="Gene3D" id="3.20.20.80">
    <property type="entry name" value="Glycosidases"/>
    <property type="match status" value="1"/>
</dbReference>
<dbReference type="OrthoDB" id="9798192at2"/>
<dbReference type="AlphaFoldDB" id="A0A327JJG2"/>
<dbReference type="GO" id="GO:0009253">
    <property type="term" value="P:peptidoglycan catabolic process"/>
    <property type="evidence" value="ECO:0007669"/>
    <property type="project" value="InterPro"/>
</dbReference>
<dbReference type="PROSITE" id="PS51904">
    <property type="entry name" value="GLYCOSYL_HYDROL_F25_2"/>
    <property type="match status" value="1"/>
</dbReference>
<dbReference type="InterPro" id="IPR017853">
    <property type="entry name" value="GH"/>
</dbReference>
<dbReference type="PROSITE" id="PS00953">
    <property type="entry name" value="GLYCOSYL_HYDROL_F25_1"/>
    <property type="match status" value="1"/>
</dbReference>
<sequence length="235" mass="26315">MRKLVIAAVALVVVAAGSYWYYMTYEPSRIRFPVQGIDVSHHQGAIDWQQAAAARVDFAYIKATEGGDFTDPNFAENWQGARAAGIPVGAYHFYSFCRDPKEQAAHFVATVPREAGTLPPAVDVEFEGNCDEEPARDDFVIGMLAFLDVVDAHFGTKAVIYASRDSYKKLVGGRFLDRPFWFRSIVSAPVLNERMWTFWQYHDRGSRAGIDGDVDLDAFAGTKEEFQTLLLKRAD</sequence>
<comment type="caution">
    <text evidence="5">The sequence shown here is derived from an EMBL/GenBank/DDBJ whole genome shotgun (WGS) entry which is preliminary data.</text>
</comment>
<dbReference type="InterPro" id="IPR008270">
    <property type="entry name" value="Glyco_hydro_25_AS"/>
</dbReference>
<evidence type="ECO:0000256" key="2">
    <source>
        <dbReference type="ARBA" id="ARBA00022801"/>
    </source>
</evidence>
<dbReference type="GO" id="GO:0003796">
    <property type="term" value="F:lysozyme activity"/>
    <property type="evidence" value="ECO:0007669"/>
    <property type="project" value="UniProtKB-EC"/>
</dbReference>
<comment type="similarity">
    <text evidence="1 4">Belongs to the glycosyl hydrolase 25 family.</text>
</comment>
<dbReference type="EC" id="3.2.1.17" evidence="4"/>
<keyword evidence="2 4" id="KW-0378">Hydrolase</keyword>
<protein>
    <recommendedName>
        <fullName evidence="4">Lysozyme</fullName>
        <ecNumber evidence="4">3.2.1.17</ecNumber>
    </recommendedName>
</protein>
<dbReference type="Pfam" id="PF01183">
    <property type="entry name" value="Glyco_hydro_25"/>
    <property type="match status" value="1"/>
</dbReference>
<dbReference type="Proteomes" id="UP000249299">
    <property type="component" value="Unassembled WGS sequence"/>
</dbReference>
<gene>
    <name evidence="5" type="ORF">CH339_20400</name>
</gene>
<evidence type="ECO:0000313" key="5">
    <source>
        <dbReference type="EMBL" id="RAI24942.1"/>
    </source>
</evidence>
<name>A0A327JJG2_9HYPH</name>
<keyword evidence="6" id="KW-1185">Reference proteome</keyword>
<keyword evidence="3 4" id="KW-0326">Glycosidase</keyword>
<evidence type="ECO:0000256" key="3">
    <source>
        <dbReference type="ARBA" id="ARBA00023295"/>
    </source>
</evidence>
<organism evidence="5 6">
    <name type="scientific">Rhodobium orientis</name>
    <dbReference type="NCBI Taxonomy" id="34017"/>
    <lineage>
        <taxon>Bacteria</taxon>
        <taxon>Pseudomonadati</taxon>
        <taxon>Pseudomonadota</taxon>
        <taxon>Alphaproteobacteria</taxon>
        <taxon>Hyphomicrobiales</taxon>
        <taxon>Rhodobiaceae</taxon>
        <taxon>Rhodobium</taxon>
    </lineage>
</organism>
<evidence type="ECO:0000256" key="4">
    <source>
        <dbReference type="RuleBase" id="RU361176"/>
    </source>
</evidence>
<dbReference type="SMART" id="SM00641">
    <property type="entry name" value="Glyco_25"/>
    <property type="match status" value="1"/>
</dbReference>
<evidence type="ECO:0000256" key="1">
    <source>
        <dbReference type="ARBA" id="ARBA00010646"/>
    </source>
</evidence>
<proteinExistence type="inferred from homology"/>
<accession>A0A327JJG2</accession>
<dbReference type="GO" id="GO:0016052">
    <property type="term" value="P:carbohydrate catabolic process"/>
    <property type="evidence" value="ECO:0007669"/>
    <property type="project" value="TreeGrafter"/>
</dbReference>
<reference evidence="5 6" key="1">
    <citation type="submission" date="2017-07" db="EMBL/GenBank/DDBJ databases">
        <title>Draft Genome Sequences of Select Purple Nonsulfur Bacteria.</title>
        <authorList>
            <person name="Lasarre B."/>
            <person name="Mckinlay J.B."/>
        </authorList>
    </citation>
    <scope>NUCLEOTIDE SEQUENCE [LARGE SCALE GENOMIC DNA]</scope>
    <source>
        <strain evidence="5 6">DSM 11290</strain>
    </source>
</reference>
<dbReference type="GO" id="GO:0016998">
    <property type="term" value="P:cell wall macromolecule catabolic process"/>
    <property type="evidence" value="ECO:0007669"/>
    <property type="project" value="InterPro"/>
</dbReference>
<dbReference type="RefSeq" id="WP_111436234.1">
    <property type="nucleotide sequence ID" value="NZ_JACIGG010000002.1"/>
</dbReference>
<evidence type="ECO:0000313" key="6">
    <source>
        <dbReference type="Proteomes" id="UP000249299"/>
    </source>
</evidence>
<dbReference type="EMBL" id="NPEV01000061">
    <property type="protein sequence ID" value="RAI24942.1"/>
    <property type="molecule type" value="Genomic_DNA"/>
</dbReference>